<sequence>MQTVGLDYISLRIGGQWEYEVSQTIYFGENDSEDSNFFYRDRIRTVFINDAKEQVFIIQRSKSEDRSNWVKEKDYTLLVREGNIVRTIDNQPIVILIESIRDGATWDGNKYRGQNSDEFVAKRVGDTSSELFQIEQEDSDDQITFRDIRYESYEKGIGMVELYYEVLTYCSRNDCLGEQLIDSGSKIHMKLLNYESE</sequence>
<evidence type="ECO:0000313" key="1">
    <source>
        <dbReference type="EMBL" id="SFO41389.1"/>
    </source>
</evidence>
<dbReference type="Proteomes" id="UP000199564">
    <property type="component" value="Unassembled WGS sequence"/>
</dbReference>
<dbReference type="AlphaFoldDB" id="A0A1I5GZJ6"/>
<evidence type="ECO:0000313" key="2">
    <source>
        <dbReference type="Proteomes" id="UP000199564"/>
    </source>
</evidence>
<proteinExistence type="predicted"/>
<keyword evidence="2" id="KW-1185">Reference proteome</keyword>
<name>A0A1I5GZJ6_9BACT</name>
<dbReference type="EMBL" id="FOVW01000006">
    <property type="protein sequence ID" value="SFO41389.1"/>
    <property type="molecule type" value="Genomic_DNA"/>
</dbReference>
<gene>
    <name evidence="1" type="ORF">SAMN04488519_106183</name>
</gene>
<organism evidence="1 2">
    <name type="scientific">Algoriphagus ornithinivorans</name>
    <dbReference type="NCBI Taxonomy" id="226506"/>
    <lineage>
        <taxon>Bacteria</taxon>
        <taxon>Pseudomonadati</taxon>
        <taxon>Bacteroidota</taxon>
        <taxon>Cytophagia</taxon>
        <taxon>Cytophagales</taxon>
        <taxon>Cyclobacteriaceae</taxon>
        <taxon>Algoriphagus</taxon>
    </lineage>
</organism>
<dbReference type="STRING" id="226506.SAMN04488519_106183"/>
<reference evidence="2" key="1">
    <citation type="submission" date="2016-10" db="EMBL/GenBank/DDBJ databases">
        <authorList>
            <person name="Varghese N."/>
            <person name="Submissions S."/>
        </authorList>
    </citation>
    <scope>NUCLEOTIDE SEQUENCE [LARGE SCALE GENOMIC DNA]</scope>
    <source>
        <strain evidence="2">DSM 15282</strain>
    </source>
</reference>
<accession>A0A1I5GZJ6</accession>
<protein>
    <submittedName>
        <fullName evidence="1">Uncharacterized protein</fullName>
    </submittedName>
</protein>